<reference evidence="7" key="1">
    <citation type="submission" date="2020-05" db="EMBL/GenBank/DDBJ databases">
        <authorList>
            <person name="Zhu T."/>
            <person name="Keshari N."/>
            <person name="Lu X."/>
        </authorList>
    </citation>
    <scope>NUCLEOTIDE SEQUENCE</scope>
    <source>
        <strain evidence="7">NK1-12</strain>
    </source>
</reference>
<keyword evidence="4 5" id="KW-0472">Membrane</keyword>
<feature type="transmembrane region" description="Helical" evidence="5">
    <location>
        <begin position="21"/>
        <end position="40"/>
    </location>
</feature>
<evidence type="ECO:0000256" key="4">
    <source>
        <dbReference type="ARBA" id="ARBA00023136"/>
    </source>
</evidence>
<evidence type="ECO:0000256" key="5">
    <source>
        <dbReference type="SAM" id="Phobius"/>
    </source>
</evidence>
<evidence type="ECO:0000256" key="3">
    <source>
        <dbReference type="ARBA" id="ARBA00022989"/>
    </source>
</evidence>
<accession>A0AA96WIL1</accession>
<evidence type="ECO:0000256" key="2">
    <source>
        <dbReference type="ARBA" id="ARBA00022692"/>
    </source>
</evidence>
<dbReference type="GO" id="GO:0012505">
    <property type="term" value="C:endomembrane system"/>
    <property type="evidence" value="ECO:0007669"/>
    <property type="project" value="UniProtKB-SubCell"/>
</dbReference>
<dbReference type="RefSeq" id="WP_316431498.1">
    <property type="nucleotide sequence ID" value="NZ_CP053586.1"/>
</dbReference>
<gene>
    <name evidence="7" type="ORF">HJG54_22545</name>
</gene>
<dbReference type="EMBL" id="CP053586">
    <property type="protein sequence ID" value="WNZ25355.1"/>
    <property type="molecule type" value="Genomic_DNA"/>
</dbReference>
<name>A0AA96WIL1_9CYAN</name>
<comment type="subcellular location">
    <subcellularLocation>
        <location evidence="1">Endomembrane system</location>
        <topology evidence="1">Multi-pass membrane protein</topology>
    </subcellularLocation>
</comment>
<keyword evidence="2 5" id="KW-0812">Transmembrane</keyword>
<dbReference type="InterPro" id="IPR010652">
    <property type="entry name" value="DUF1232"/>
</dbReference>
<protein>
    <submittedName>
        <fullName evidence="7">DUF1232 domain-containing protein</fullName>
    </submittedName>
</protein>
<evidence type="ECO:0000256" key="1">
    <source>
        <dbReference type="ARBA" id="ARBA00004127"/>
    </source>
</evidence>
<dbReference type="AlphaFoldDB" id="A0AA96WIL1"/>
<organism evidence="7">
    <name type="scientific">Leptolyngbya sp. NK1-12</name>
    <dbReference type="NCBI Taxonomy" id="2547451"/>
    <lineage>
        <taxon>Bacteria</taxon>
        <taxon>Bacillati</taxon>
        <taxon>Cyanobacteriota</taxon>
        <taxon>Cyanophyceae</taxon>
        <taxon>Leptolyngbyales</taxon>
        <taxon>Leptolyngbyaceae</taxon>
        <taxon>Leptolyngbya group</taxon>
        <taxon>Leptolyngbya</taxon>
    </lineage>
</organism>
<sequence length="85" mass="9717">MKFLNQFVYNFIRKTLRNSKYRWLLIAASLVYLISPLDISPDVIPVLGWLDDGVIVTLLATEVSQFLIEQRKARKEKTTASSSVS</sequence>
<feature type="domain" description="DUF1232" evidence="6">
    <location>
        <begin position="23"/>
        <end position="58"/>
    </location>
</feature>
<keyword evidence="3 5" id="KW-1133">Transmembrane helix</keyword>
<dbReference type="Pfam" id="PF06803">
    <property type="entry name" value="DUF1232"/>
    <property type="match status" value="1"/>
</dbReference>
<evidence type="ECO:0000259" key="6">
    <source>
        <dbReference type="Pfam" id="PF06803"/>
    </source>
</evidence>
<evidence type="ECO:0000313" key="7">
    <source>
        <dbReference type="EMBL" id="WNZ25355.1"/>
    </source>
</evidence>
<proteinExistence type="predicted"/>